<gene>
    <name evidence="1" type="ORF">BU14_0240s0013</name>
</gene>
<protein>
    <submittedName>
        <fullName evidence="1">Uncharacterized protein</fullName>
    </submittedName>
</protein>
<reference evidence="1 2" key="1">
    <citation type="submission" date="2017-03" db="EMBL/GenBank/DDBJ databases">
        <title>WGS assembly of Porphyra umbilicalis.</title>
        <authorList>
            <person name="Brawley S.H."/>
            <person name="Blouin N.A."/>
            <person name="Ficko-Blean E."/>
            <person name="Wheeler G.L."/>
            <person name="Lohr M."/>
            <person name="Goodson H.V."/>
            <person name="Jenkins J.W."/>
            <person name="Blaby-Haas C.E."/>
            <person name="Helliwell K.E."/>
            <person name="Chan C."/>
            <person name="Marriage T."/>
            <person name="Bhattacharya D."/>
            <person name="Klein A.S."/>
            <person name="Badis Y."/>
            <person name="Brodie J."/>
            <person name="Cao Y."/>
            <person name="Collen J."/>
            <person name="Dittami S.M."/>
            <person name="Gachon C.M."/>
            <person name="Green B.R."/>
            <person name="Karpowicz S."/>
            <person name="Kim J.W."/>
            <person name="Kudahl U."/>
            <person name="Lin S."/>
            <person name="Michel G."/>
            <person name="Mittag M."/>
            <person name="Olson B.J."/>
            <person name="Pangilinan J."/>
            <person name="Peng Y."/>
            <person name="Qiu H."/>
            <person name="Shu S."/>
            <person name="Singer J.T."/>
            <person name="Smith A.G."/>
            <person name="Sprecher B.N."/>
            <person name="Wagner V."/>
            <person name="Wang W."/>
            <person name="Wang Z.-Y."/>
            <person name="Yan J."/>
            <person name="Yarish C."/>
            <person name="Zoeuner-Riek S."/>
            <person name="Zhuang Y."/>
            <person name="Zou Y."/>
            <person name="Lindquist E.A."/>
            <person name="Grimwood J."/>
            <person name="Barry K."/>
            <person name="Rokhsar D.S."/>
            <person name="Schmutz J."/>
            <person name="Stiller J.W."/>
            <person name="Grossman A.R."/>
            <person name="Prochnik S.E."/>
        </authorList>
    </citation>
    <scope>NUCLEOTIDE SEQUENCE [LARGE SCALE GENOMIC DNA]</scope>
    <source>
        <strain evidence="1">4086291</strain>
    </source>
</reference>
<sequence>MTKLEGLHDERQLVKTSITYTKFILWQNWFSLQQYPTTALDSKSRDCRFKSCQLHCEYFSSMPRSATNSSAHSVHEGALMYMTPTERNGQYIRGALL</sequence>
<evidence type="ECO:0000313" key="2">
    <source>
        <dbReference type="Proteomes" id="UP000218209"/>
    </source>
</evidence>
<dbReference type="EMBL" id="KV918907">
    <property type="protein sequence ID" value="OSX75335.1"/>
    <property type="molecule type" value="Genomic_DNA"/>
</dbReference>
<organism evidence="1 2">
    <name type="scientific">Porphyra umbilicalis</name>
    <name type="common">Purple laver</name>
    <name type="synonym">Red alga</name>
    <dbReference type="NCBI Taxonomy" id="2786"/>
    <lineage>
        <taxon>Eukaryota</taxon>
        <taxon>Rhodophyta</taxon>
        <taxon>Bangiophyceae</taxon>
        <taxon>Bangiales</taxon>
        <taxon>Bangiaceae</taxon>
        <taxon>Porphyra</taxon>
    </lineage>
</organism>
<proteinExistence type="predicted"/>
<accession>A0A1X6P3J2</accession>
<dbReference type="Proteomes" id="UP000218209">
    <property type="component" value="Unassembled WGS sequence"/>
</dbReference>
<evidence type="ECO:0000313" key="1">
    <source>
        <dbReference type="EMBL" id="OSX75335.1"/>
    </source>
</evidence>
<dbReference type="AlphaFoldDB" id="A0A1X6P3J2"/>
<name>A0A1X6P3J2_PORUM</name>
<keyword evidence="2" id="KW-1185">Reference proteome</keyword>